<dbReference type="AlphaFoldDB" id="A0A219B1U1"/>
<dbReference type="Proteomes" id="UP000198462">
    <property type="component" value="Unassembled WGS sequence"/>
</dbReference>
<evidence type="ECO:0000313" key="1">
    <source>
        <dbReference type="EMBL" id="OWV31779.1"/>
    </source>
</evidence>
<protein>
    <recommendedName>
        <fullName evidence="3">DUF2141 domain-containing protein</fullName>
    </recommendedName>
</protein>
<proteinExistence type="predicted"/>
<comment type="caution">
    <text evidence="1">The sequence shown here is derived from an EMBL/GenBank/DDBJ whole genome shotgun (WGS) entry which is preliminary data.</text>
</comment>
<dbReference type="OrthoDB" id="9788332at2"/>
<accession>A0A219B1U1</accession>
<dbReference type="InterPro" id="IPR018673">
    <property type="entry name" value="DUF2141"/>
</dbReference>
<dbReference type="RefSeq" id="WP_088713576.1">
    <property type="nucleotide sequence ID" value="NZ_NFZT01000007.1"/>
</dbReference>
<sequence length="144" mass="15496">MGLAPAPGPNPAPPRPSDLADATLHLTVEGLRAPRGTLRLCVWDSAEGFPECKPGVNARRIAVKAADETVELDIESLHSGSYGISIIHDENDNRRLDKALFGLPTEGVGFSNDASAPFGPPSFRRVRFDVAGDTAQTIRLKYYL</sequence>
<reference evidence="2" key="1">
    <citation type="submission" date="2017-05" db="EMBL/GenBank/DDBJ databases">
        <authorList>
            <person name="Lin X."/>
        </authorList>
    </citation>
    <scope>NUCLEOTIDE SEQUENCE [LARGE SCALE GENOMIC DNA]</scope>
    <source>
        <strain evidence="2">JLT2012</strain>
    </source>
</reference>
<evidence type="ECO:0008006" key="3">
    <source>
        <dbReference type="Google" id="ProtNLM"/>
    </source>
</evidence>
<gene>
    <name evidence="1" type="ORF">B5C34_14810</name>
</gene>
<dbReference type="Pfam" id="PF09912">
    <property type="entry name" value="DUF2141"/>
    <property type="match status" value="1"/>
</dbReference>
<evidence type="ECO:0000313" key="2">
    <source>
        <dbReference type="Proteomes" id="UP000198462"/>
    </source>
</evidence>
<name>A0A219B1U1_9SPHN</name>
<keyword evidence="2" id="KW-1185">Reference proteome</keyword>
<organism evidence="1 2">
    <name type="scientific">Pacificimonas flava</name>
    <dbReference type="NCBI Taxonomy" id="1234595"/>
    <lineage>
        <taxon>Bacteria</taxon>
        <taxon>Pseudomonadati</taxon>
        <taxon>Pseudomonadota</taxon>
        <taxon>Alphaproteobacteria</taxon>
        <taxon>Sphingomonadales</taxon>
        <taxon>Sphingosinicellaceae</taxon>
        <taxon>Pacificimonas</taxon>
    </lineage>
</organism>
<dbReference type="EMBL" id="NFZT01000007">
    <property type="protein sequence ID" value="OWV31779.1"/>
    <property type="molecule type" value="Genomic_DNA"/>
</dbReference>